<accession>A0A2I7SHB4</accession>
<evidence type="ECO:0000313" key="2">
    <source>
        <dbReference type="Proteomes" id="UP000236592"/>
    </source>
</evidence>
<keyword evidence="2" id="KW-1185">Reference proteome</keyword>
<dbReference type="PROSITE" id="PS51257">
    <property type="entry name" value="PROKAR_LIPOPROTEIN"/>
    <property type="match status" value="1"/>
</dbReference>
<reference evidence="2" key="1">
    <citation type="submission" date="2018-01" db="EMBL/GenBank/DDBJ databases">
        <title>Complete genome of Tamlana sp. UJ94.</title>
        <authorList>
            <person name="Jung J."/>
            <person name="Chung D."/>
            <person name="Bae S.S."/>
            <person name="Baek K."/>
        </authorList>
    </citation>
    <scope>NUCLEOTIDE SEQUENCE [LARGE SCALE GENOMIC DNA]</scope>
    <source>
        <strain evidence="2">UJ94</strain>
    </source>
</reference>
<dbReference type="Proteomes" id="UP000236592">
    <property type="component" value="Chromosome"/>
</dbReference>
<proteinExistence type="predicted"/>
<dbReference type="AlphaFoldDB" id="A0A2I7SHB4"/>
<sequence length="97" mass="11162">MKVYKYQILVILVIILASCQKEDFDLEESKNSIPSSSKIEANVQNGRFVFSSRESFKSSIEQLKQKTVEEIGNNFEHHYEGGGFGRINLLLILKMNY</sequence>
<dbReference type="KEGG" id="taj:C1A40_07185"/>
<dbReference type="RefSeq" id="WP_102995314.1">
    <property type="nucleotide sequence ID" value="NZ_CP025938.1"/>
</dbReference>
<evidence type="ECO:0000313" key="1">
    <source>
        <dbReference type="EMBL" id="AUS05270.1"/>
    </source>
</evidence>
<name>A0A2I7SHB4_9FLAO</name>
<dbReference type="EMBL" id="CP025938">
    <property type="protein sequence ID" value="AUS05270.1"/>
    <property type="molecule type" value="Genomic_DNA"/>
</dbReference>
<protein>
    <submittedName>
        <fullName evidence="1">Uncharacterized protein</fullName>
    </submittedName>
</protein>
<gene>
    <name evidence="1" type="ORF">C1A40_07185</name>
</gene>
<organism evidence="1 2">
    <name type="scientific">Pseudotamlana carrageenivorans</name>
    <dbReference type="NCBI Taxonomy" id="2069432"/>
    <lineage>
        <taxon>Bacteria</taxon>
        <taxon>Pseudomonadati</taxon>
        <taxon>Bacteroidota</taxon>
        <taxon>Flavobacteriia</taxon>
        <taxon>Flavobacteriales</taxon>
        <taxon>Flavobacteriaceae</taxon>
        <taxon>Pseudotamlana</taxon>
    </lineage>
</organism>